<name>K5XEP1_PHACS</name>
<dbReference type="AlphaFoldDB" id="K5XEP1"/>
<proteinExistence type="predicted"/>
<feature type="region of interest" description="Disordered" evidence="1">
    <location>
        <begin position="125"/>
        <end position="157"/>
    </location>
</feature>
<feature type="compositionally biased region" description="Polar residues" evidence="1">
    <location>
        <begin position="137"/>
        <end position="149"/>
    </location>
</feature>
<keyword evidence="4" id="KW-1185">Reference proteome</keyword>
<dbReference type="GeneID" id="18908330"/>
<dbReference type="EMBL" id="JH930468">
    <property type="protein sequence ID" value="EKM61552.1"/>
    <property type="molecule type" value="Genomic_DNA"/>
</dbReference>
<keyword evidence="2" id="KW-0472">Membrane</keyword>
<evidence type="ECO:0000256" key="1">
    <source>
        <dbReference type="SAM" id="MobiDB-lite"/>
    </source>
</evidence>
<protein>
    <recommendedName>
        <fullName evidence="5">Copper transporter</fullName>
    </recommendedName>
</protein>
<gene>
    <name evidence="3" type="ORF">PHACADRAFT_135311</name>
</gene>
<dbReference type="Proteomes" id="UP000008370">
    <property type="component" value="Unassembled WGS sequence"/>
</dbReference>
<dbReference type="RefSeq" id="XP_007390960.1">
    <property type="nucleotide sequence ID" value="XM_007390898.1"/>
</dbReference>
<evidence type="ECO:0000313" key="4">
    <source>
        <dbReference type="Proteomes" id="UP000008370"/>
    </source>
</evidence>
<dbReference type="OrthoDB" id="73901at2759"/>
<organism evidence="3 4">
    <name type="scientific">Phanerochaete carnosa (strain HHB-10118-sp)</name>
    <name type="common">White-rot fungus</name>
    <name type="synonym">Peniophora carnosa</name>
    <dbReference type="NCBI Taxonomy" id="650164"/>
    <lineage>
        <taxon>Eukaryota</taxon>
        <taxon>Fungi</taxon>
        <taxon>Dikarya</taxon>
        <taxon>Basidiomycota</taxon>
        <taxon>Agaricomycotina</taxon>
        <taxon>Agaricomycetes</taxon>
        <taxon>Polyporales</taxon>
        <taxon>Phanerochaetaceae</taxon>
        <taxon>Phanerochaete</taxon>
    </lineage>
</organism>
<dbReference type="KEGG" id="pco:PHACADRAFT_135311"/>
<evidence type="ECO:0000313" key="3">
    <source>
        <dbReference type="EMBL" id="EKM61552.1"/>
    </source>
</evidence>
<keyword evidence="2" id="KW-0812">Transmembrane</keyword>
<feature type="transmembrane region" description="Helical" evidence="2">
    <location>
        <begin position="76"/>
        <end position="102"/>
    </location>
</feature>
<evidence type="ECO:0000256" key="2">
    <source>
        <dbReference type="SAM" id="Phobius"/>
    </source>
</evidence>
<dbReference type="HOGENOM" id="CLU_102614_0_0_1"/>
<sequence length="222" mass="24923">MQMDGWTDYLHVAFYGEHVLFPAFRLDSAWHFVVASIFTALLCLAERALTYAINKNWTPFACTRRSRFRRAVWKSVLYWVVTFARLLYMLVAMTFSIGLILVSVTSLSVGQFVIEYLDNHGPDHTGNDVETVKEPLLSSSPTSRDQQSPVRRLRSKSKPASIFIHPAQSNIARADAAAIHMGLAWDTELVKGNMHAPGGEPAWKIGRGKDLARQMMRRGGAV</sequence>
<dbReference type="InParanoid" id="K5XEP1"/>
<keyword evidence="2" id="KW-1133">Transmembrane helix</keyword>
<feature type="transmembrane region" description="Helical" evidence="2">
    <location>
        <begin position="28"/>
        <end position="45"/>
    </location>
</feature>
<evidence type="ECO:0008006" key="5">
    <source>
        <dbReference type="Google" id="ProtNLM"/>
    </source>
</evidence>
<accession>K5XEP1</accession>
<reference evidence="3" key="1">
    <citation type="journal article" date="2012" name="BMC Genomics">
        <title>Comparative genomics of the white-rot fungi, Phanerochaete carnosa and P. chrysosporium, to elucidate the genetic basis of the distinct wood types they colonize.</title>
        <authorList>
            <person name="Suzuki H."/>
            <person name="MacDonald J."/>
            <person name="Syed K."/>
            <person name="Salamov A."/>
            <person name="Hori C."/>
            <person name="Aerts A."/>
            <person name="Henrissat B."/>
            <person name="Wiebenga A."/>
            <person name="vanKuyk P.A."/>
            <person name="Barry K."/>
            <person name="Lindquist E."/>
            <person name="LaButti K."/>
            <person name="Lapidus A."/>
            <person name="Lucas S."/>
            <person name="Coutinho P."/>
            <person name="Gong Y."/>
            <person name="Samejima M."/>
            <person name="Mahadevan R."/>
            <person name="Abou-Zaid M."/>
            <person name="de Vries R.P."/>
            <person name="Igarashi K."/>
            <person name="Yadav J.S."/>
            <person name="Grigoriev I.V."/>
            <person name="Master E.R."/>
        </authorList>
    </citation>
    <scope>NUCLEOTIDE SEQUENCE [LARGE SCALE GENOMIC DNA]</scope>
    <source>
        <strain evidence="3">HHB-10118-sp</strain>
    </source>
</reference>